<dbReference type="Proteomes" id="UP000712281">
    <property type="component" value="Unassembled WGS sequence"/>
</dbReference>
<dbReference type="AlphaFoldDB" id="A0A8S9FPC9"/>
<reference evidence="1" key="1">
    <citation type="submission" date="2019-12" db="EMBL/GenBank/DDBJ databases">
        <title>Genome sequencing and annotation of Brassica cretica.</title>
        <authorList>
            <person name="Studholme D.J."/>
            <person name="Sarris P.F."/>
        </authorList>
    </citation>
    <scope>NUCLEOTIDE SEQUENCE</scope>
    <source>
        <strain evidence="1">PFS-001/15</strain>
        <tissue evidence="1">Leaf</tissue>
    </source>
</reference>
<evidence type="ECO:0000313" key="1">
    <source>
        <dbReference type="EMBL" id="KAF2535735.1"/>
    </source>
</evidence>
<protein>
    <submittedName>
        <fullName evidence="1">Uncharacterized protein</fullName>
    </submittedName>
</protein>
<organism evidence="1 2">
    <name type="scientific">Brassica cretica</name>
    <name type="common">Mustard</name>
    <dbReference type="NCBI Taxonomy" id="69181"/>
    <lineage>
        <taxon>Eukaryota</taxon>
        <taxon>Viridiplantae</taxon>
        <taxon>Streptophyta</taxon>
        <taxon>Embryophyta</taxon>
        <taxon>Tracheophyta</taxon>
        <taxon>Spermatophyta</taxon>
        <taxon>Magnoliopsida</taxon>
        <taxon>eudicotyledons</taxon>
        <taxon>Gunneridae</taxon>
        <taxon>Pentapetalae</taxon>
        <taxon>rosids</taxon>
        <taxon>malvids</taxon>
        <taxon>Brassicales</taxon>
        <taxon>Brassicaceae</taxon>
        <taxon>Brassiceae</taxon>
        <taxon>Brassica</taxon>
    </lineage>
</organism>
<evidence type="ECO:0000313" key="2">
    <source>
        <dbReference type="Proteomes" id="UP000712281"/>
    </source>
</evidence>
<sequence>MLEYRVLQIDCRQLSLFVRRSARIDFSIKSLVKAVLFERILHWFFCSDGRSSAASLDWFLPEKDGGLWF</sequence>
<comment type="caution">
    <text evidence="1">The sequence shown here is derived from an EMBL/GenBank/DDBJ whole genome shotgun (WGS) entry which is preliminary data.</text>
</comment>
<accession>A0A8S9FPC9</accession>
<dbReference type="EMBL" id="QGKW02002228">
    <property type="protein sequence ID" value="KAF2535735.1"/>
    <property type="molecule type" value="Genomic_DNA"/>
</dbReference>
<gene>
    <name evidence="1" type="ORF">F2Q68_00022719</name>
</gene>
<name>A0A8S9FPC9_BRACR</name>
<proteinExistence type="predicted"/>